<dbReference type="PANTHER" id="PTHR12663">
    <property type="entry name" value="ANDROGEN INDUCED INHIBITOR OF PROLIFERATION AS3 / PDS5-RELATED"/>
    <property type="match status" value="1"/>
</dbReference>
<dbReference type="OrthoDB" id="200660at2759"/>
<protein>
    <submittedName>
        <fullName evidence="7">Sister chromatid cohesion protein pds5</fullName>
    </submittedName>
</protein>
<dbReference type="GO" id="GO:0007064">
    <property type="term" value="P:mitotic sister chromatid cohesion"/>
    <property type="evidence" value="ECO:0007669"/>
    <property type="project" value="InterPro"/>
</dbReference>
<organism evidence="7 8">
    <name type="scientific">Mycoemilia scoparia</name>
    <dbReference type="NCBI Taxonomy" id="417184"/>
    <lineage>
        <taxon>Eukaryota</taxon>
        <taxon>Fungi</taxon>
        <taxon>Fungi incertae sedis</taxon>
        <taxon>Zoopagomycota</taxon>
        <taxon>Kickxellomycotina</taxon>
        <taxon>Kickxellomycetes</taxon>
        <taxon>Kickxellales</taxon>
        <taxon>Kickxellaceae</taxon>
        <taxon>Mycoemilia</taxon>
    </lineage>
</organism>
<dbReference type="Gene3D" id="1.25.10.10">
    <property type="entry name" value="Leucine-rich Repeat Variant"/>
    <property type="match status" value="1"/>
</dbReference>
<feature type="compositionally biased region" description="Basic and acidic residues" evidence="6">
    <location>
        <begin position="1141"/>
        <end position="1154"/>
    </location>
</feature>
<evidence type="ECO:0000313" key="7">
    <source>
        <dbReference type="EMBL" id="KAJ1920552.1"/>
    </source>
</evidence>
<keyword evidence="8" id="KW-1185">Reference proteome</keyword>
<evidence type="ECO:0000256" key="4">
    <source>
        <dbReference type="ARBA" id="ARBA00023242"/>
    </source>
</evidence>
<evidence type="ECO:0000256" key="5">
    <source>
        <dbReference type="ARBA" id="ARBA00023306"/>
    </source>
</evidence>
<dbReference type="GO" id="GO:0005634">
    <property type="term" value="C:nucleus"/>
    <property type="evidence" value="ECO:0007669"/>
    <property type="project" value="UniProtKB-SubCell"/>
</dbReference>
<proteinExistence type="predicted"/>
<reference evidence="7" key="1">
    <citation type="submission" date="2022-07" db="EMBL/GenBank/DDBJ databases">
        <title>Phylogenomic reconstructions and comparative analyses of Kickxellomycotina fungi.</title>
        <authorList>
            <person name="Reynolds N.K."/>
            <person name="Stajich J.E."/>
            <person name="Barry K."/>
            <person name="Grigoriev I.V."/>
            <person name="Crous P."/>
            <person name="Smith M.E."/>
        </authorList>
    </citation>
    <scope>NUCLEOTIDE SEQUENCE</scope>
    <source>
        <strain evidence="7">NBRC 100468</strain>
    </source>
</reference>
<feature type="region of interest" description="Disordered" evidence="6">
    <location>
        <begin position="1140"/>
        <end position="1212"/>
    </location>
</feature>
<dbReference type="PANTHER" id="PTHR12663:SF0">
    <property type="entry name" value="PRECOCIOUS DISSOCIATION OF SISTERS 5, ISOFORM A"/>
    <property type="match status" value="1"/>
</dbReference>
<dbReference type="EMBL" id="JANBPU010000012">
    <property type="protein sequence ID" value="KAJ1920552.1"/>
    <property type="molecule type" value="Genomic_DNA"/>
</dbReference>
<sequence length="1212" mass="137101">MAEVIQQQRLTFKPKLFSGSSKKKPVSLNELTLQLKKLSKELCDMDQGTVDTRALDFITKPLLEKSLVGHNDPGIQAYVACCISDILRLYAPEAPYDESELKAIFTFFVRQLRHLKDTSSEYYTIYAYLLESLATVKCVALVAELDNVDDLIIEFFKTSFEVISPKQPRNIQVHFADILQQLIEEPKQVPQEAVDIILLQFLRKRQVENPAAYQMACDLGNATTDILQKYVCQYFNDVIVSAGKSQEDGSKADMNDMRTAHHLILELNKATPALLLSVIPQIEQELGVDDTDLRVLATQVLGEMLAENGFTLAKRYTSTWNAWKRRRADPSPHVRTEWVSKAVSLFQHQPQLARDLSEPIIEKLRDTDEKVRTATCEAFGQIECHPAMFSAISAKVIQELGDRCKDKKPNTRKEATRALGSIYDQVYGEILEDNPVVLEKFGRIPEMILNLVYVNDPDILLNVQISLGNSIFNLNSIKDDYQRTLRIVYVLSKLPERSLVAFSGLIKIQSEAIRLFRIFAHFCEKYDKNTVSEENEAVGRKLQASIEALAGRFPEPVKYTNYFSQFANIDDKTILKGFLTSTSSSSDYKTIRKTQKDILKRLQSSNPSLVEPMAVALKFLSLSIINKSVVPHLIRIVGDYDKEAQRSNDDTQDTIPITRDMSRASQRTLEIISRMQPNIFLSHASELFTQFEMMDYDKEPEIAQERLRMMSEFAKTFPKKMPSNSLLKKVLYNVVISGDIANSRHAAVVLSIVPDSHDMCETLVKDLFDSVQNEQEKVGTCLAPLAKFARYAPEVFSDYSNEIVNYIVRHILMKNNQKTDINESAWEDREKLSQESISKIYGVKLLTNRLMGLASGEQAKAVSMPVMNLLRALIKDNGELLPEKTTGNTLQSHLRLTGSACLLKLAKRPEFNSLITAEDLIQLSLVTQDECYQVRSKFLLKKLIPYLAARQLHIRYIPMLFLVAHDPEREIRDSVKRFVSQRLSQQRPGGEGTPSLSELSFPGFLDLLAYHPDWDDDRLSSTVELFSTYINFYISCVGNALNASLLYHYAGRLKSIRSAHGGALITQRLYVLSDLSLYLIQEKCMAANWGLPTYPGVANLSTDTFVAISSSEQQEVSRKSFLPKDYVEARQQQGLAAKKINKTDRLLSSKRDADGSSLKSPKKKKAKTLPPETPSRVMRRRSQARQKSLKEHSSDSESEDISLSSGNEDDGL</sequence>
<name>A0A9W8AA07_9FUNG</name>
<evidence type="ECO:0000256" key="6">
    <source>
        <dbReference type="SAM" id="MobiDB-lite"/>
    </source>
</evidence>
<dbReference type="GO" id="GO:0006281">
    <property type="term" value="P:DNA repair"/>
    <property type="evidence" value="ECO:0007669"/>
    <property type="project" value="TreeGrafter"/>
</dbReference>
<dbReference type="InterPro" id="IPR039776">
    <property type="entry name" value="Pds5"/>
</dbReference>
<dbReference type="GO" id="GO:0000785">
    <property type="term" value="C:chromatin"/>
    <property type="evidence" value="ECO:0007669"/>
    <property type="project" value="TreeGrafter"/>
</dbReference>
<keyword evidence="2" id="KW-0132">Cell division</keyword>
<gene>
    <name evidence="7" type="primary">PDS5</name>
    <name evidence="7" type="ORF">H4219_001251</name>
</gene>
<dbReference type="AlphaFoldDB" id="A0A9W8AA07"/>
<accession>A0A9W8AA07</accession>
<dbReference type="CDD" id="cd19953">
    <property type="entry name" value="PDS5"/>
    <property type="match status" value="1"/>
</dbReference>
<dbReference type="SUPFAM" id="SSF48371">
    <property type="entry name" value="ARM repeat"/>
    <property type="match status" value="1"/>
</dbReference>
<comment type="subcellular location">
    <subcellularLocation>
        <location evidence="1">Nucleus</location>
    </subcellularLocation>
</comment>
<dbReference type="InterPro" id="IPR011989">
    <property type="entry name" value="ARM-like"/>
</dbReference>
<dbReference type="GO" id="GO:0051301">
    <property type="term" value="P:cell division"/>
    <property type="evidence" value="ECO:0007669"/>
    <property type="project" value="UniProtKB-KW"/>
</dbReference>
<dbReference type="Proteomes" id="UP001150538">
    <property type="component" value="Unassembled WGS sequence"/>
</dbReference>
<evidence type="ECO:0000256" key="1">
    <source>
        <dbReference type="ARBA" id="ARBA00004123"/>
    </source>
</evidence>
<keyword evidence="4" id="KW-0539">Nucleus</keyword>
<evidence type="ECO:0000313" key="8">
    <source>
        <dbReference type="Proteomes" id="UP001150538"/>
    </source>
</evidence>
<keyword evidence="3" id="KW-0498">Mitosis</keyword>
<evidence type="ECO:0000256" key="3">
    <source>
        <dbReference type="ARBA" id="ARBA00022776"/>
    </source>
</evidence>
<keyword evidence="5" id="KW-0131">Cell cycle</keyword>
<dbReference type="InterPro" id="IPR016024">
    <property type="entry name" value="ARM-type_fold"/>
</dbReference>
<dbReference type="Pfam" id="PF20168">
    <property type="entry name" value="PDS5"/>
    <property type="match status" value="1"/>
</dbReference>
<evidence type="ECO:0000256" key="2">
    <source>
        <dbReference type="ARBA" id="ARBA00022618"/>
    </source>
</evidence>
<comment type="caution">
    <text evidence="7">The sequence shown here is derived from an EMBL/GenBank/DDBJ whole genome shotgun (WGS) entry which is preliminary data.</text>
</comment>